<dbReference type="PANTHER" id="PTHR12323">
    <property type="entry name" value="SR-RELATED CTD ASSOCIATED FACTOR 6"/>
    <property type="match status" value="1"/>
</dbReference>
<comment type="caution">
    <text evidence="3">The sequence shown here is derived from an EMBL/GenBank/DDBJ whole genome shotgun (WGS) entry which is preliminary data.</text>
</comment>
<dbReference type="InterPro" id="IPR008942">
    <property type="entry name" value="ENTH_VHS"/>
</dbReference>
<accession>A0A3A2ZR48</accession>
<feature type="region of interest" description="Disordered" evidence="1">
    <location>
        <begin position="332"/>
        <end position="542"/>
    </location>
</feature>
<dbReference type="EMBL" id="MVGC01000055">
    <property type="protein sequence ID" value="RJE25180.1"/>
    <property type="molecule type" value="Genomic_DNA"/>
</dbReference>
<feature type="compositionally biased region" description="Gly residues" evidence="1">
    <location>
        <begin position="527"/>
        <end position="542"/>
    </location>
</feature>
<sequence length="542" mass="60571">MASHQIAIAKASFSAGLLRPDPTSVSRDEITTFHTLFDRALSHCTPANIQSCKSWLLDYVVSSSNRVGVWAKYLVALSGSFTDESAKSPHTQPKTSSKRKRLHILYLLNDLFHHTKYHSETSVGFSTLTSSLQPYIVELLGFASSYDREKNPKHHKRLDNLLDIWDENGYYSKDYVNKLREVVKNSALTGPVKASIGFEEDTAEPANKPQPRDAPFVMPPTHGDLSTPYYDLPAGNLVPHIIPNSASSIRPDAIKPLQFLAGPADGKLVDAVKVFLHEADRIYGSGKLEPKEDEVIDIDELGQTVIRDRLSGEIIDGETYYGWSRGFCQQMKKRNRSESRSPSRSRSRSLSPDNRRRRYSSPRSDDSRRIGSRSRSRSPPRRGFRRNESYSRSRSRSRRRSPSREKSYSPPPSAPRFQPAENQFTPPNMNFPPPSSYPPPTHPQMPYSSPHGMPPAPPPPPPNYQGQWPPPPPPMPPMNYPPSMNSAFPPPFQQSGFFPPPHMGQQQMPPGSRLFPPPHSGSPGPGPWGQAGGYPPGGRGWR</sequence>
<gene>
    <name evidence="3" type="ORF">PHISCL_02454</name>
</gene>
<dbReference type="Proteomes" id="UP000266188">
    <property type="component" value="Unassembled WGS sequence"/>
</dbReference>
<dbReference type="OrthoDB" id="21470at2759"/>
<dbReference type="PROSITE" id="PS51391">
    <property type="entry name" value="CID"/>
    <property type="match status" value="1"/>
</dbReference>
<dbReference type="Pfam" id="PF04818">
    <property type="entry name" value="CID"/>
    <property type="match status" value="1"/>
</dbReference>
<feature type="compositionally biased region" description="Pro residues" evidence="1">
    <location>
        <begin position="429"/>
        <end position="443"/>
    </location>
</feature>
<feature type="compositionally biased region" description="Low complexity" evidence="1">
    <location>
        <begin position="342"/>
        <end position="352"/>
    </location>
</feature>
<dbReference type="AlphaFoldDB" id="A0A3A2ZR48"/>
<feature type="compositionally biased region" description="Pro residues" evidence="1">
    <location>
        <begin position="515"/>
        <end position="526"/>
    </location>
</feature>
<dbReference type="SMART" id="SM00582">
    <property type="entry name" value="RPR"/>
    <property type="match status" value="1"/>
</dbReference>
<protein>
    <recommendedName>
        <fullName evidence="2">CID domain-containing protein</fullName>
    </recommendedName>
</protein>
<evidence type="ECO:0000256" key="1">
    <source>
        <dbReference type="SAM" id="MobiDB-lite"/>
    </source>
</evidence>
<organism evidence="3 4">
    <name type="scientific">Aspergillus sclerotialis</name>
    <dbReference type="NCBI Taxonomy" id="2070753"/>
    <lineage>
        <taxon>Eukaryota</taxon>
        <taxon>Fungi</taxon>
        <taxon>Dikarya</taxon>
        <taxon>Ascomycota</taxon>
        <taxon>Pezizomycotina</taxon>
        <taxon>Eurotiomycetes</taxon>
        <taxon>Eurotiomycetidae</taxon>
        <taxon>Eurotiales</taxon>
        <taxon>Aspergillaceae</taxon>
        <taxon>Aspergillus</taxon>
        <taxon>Aspergillus subgen. Polypaecilum</taxon>
    </lineage>
</organism>
<reference evidence="4" key="1">
    <citation type="submission" date="2017-02" db="EMBL/GenBank/DDBJ databases">
        <authorList>
            <person name="Tafer H."/>
            <person name="Lopandic K."/>
        </authorList>
    </citation>
    <scope>NUCLEOTIDE SEQUENCE [LARGE SCALE GENOMIC DNA]</scope>
    <source>
        <strain evidence="4">CBS 366.77</strain>
    </source>
</reference>
<dbReference type="InterPro" id="IPR006569">
    <property type="entry name" value="CID_dom"/>
</dbReference>
<evidence type="ECO:0000259" key="2">
    <source>
        <dbReference type="PROSITE" id="PS51391"/>
    </source>
</evidence>
<feature type="compositionally biased region" description="Basic residues" evidence="1">
    <location>
        <begin position="370"/>
        <end position="384"/>
    </location>
</feature>
<evidence type="ECO:0000313" key="4">
    <source>
        <dbReference type="Proteomes" id="UP000266188"/>
    </source>
</evidence>
<keyword evidence="4" id="KW-1185">Reference proteome</keyword>
<feature type="compositionally biased region" description="Pro residues" evidence="1">
    <location>
        <begin position="488"/>
        <end position="502"/>
    </location>
</feature>
<evidence type="ECO:0000313" key="3">
    <source>
        <dbReference type="EMBL" id="RJE25180.1"/>
    </source>
</evidence>
<name>A0A3A2ZR48_9EURO</name>
<feature type="domain" description="CID" evidence="2">
    <location>
        <begin position="25"/>
        <end position="187"/>
    </location>
</feature>
<dbReference type="GO" id="GO:0048471">
    <property type="term" value="C:perinuclear region of cytoplasm"/>
    <property type="evidence" value="ECO:0007669"/>
    <property type="project" value="TreeGrafter"/>
</dbReference>
<proteinExistence type="predicted"/>
<dbReference type="GO" id="GO:0006874">
    <property type="term" value="P:intracellular calcium ion homeostasis"/>
    <property type="evidence" value="ECO:0007669"/>
    <property type="project" value="TreeGrafter"/>
</dbReference>
<feature type="compositionally biased region" description="Pro residues" evidence="1">
    <location>
        <begin position="452"/>
        <end position="480"/>
    </location>
</feature>
<dbReference type="STRING" id="2070753.A0A3A2ZR48"/>
<dbReference type="PANTHER" id="PTHR12323:SF0">
    <property type="entry name" value="CALCIUM HOMEOSTASIS ENDOPLASMIC RETICULUM PROTEIN"/>
    <property type="match status" value="1"/>
</dbReference>
<dbReference type="Gene3D" id="1.25.40.90">
    <property type="match status" value="1"/>
</dbReference>